<dbReference type="Gene3D" id="1.10.1370.30">
    <property type="match status" value="1"/>
</dbReference>
<evidence type="ECO:0000256" key="1">
    <source>
        <dbReference type="ARBA" id="ARBA00008139"/>
    </source>
</evidence>
<dbReference type="GO" id="GO:0008237">
    <property type="term" value="F:metallopeptidase activity"/>
    <property type="evidence" value="ECO:0007669"/>
    <property type="project" value="UniProtKB-KW"/>
</dbReference>
<dbReference type="GO" id="GO:0005886">
    <property type="term" value="C:plasma membrane"/>
    <property type="evidence" value="ECO:0007669"/>
    <property type="project" value="TreeGrafter"/>
</dbReference>
<keyword evidence="10 14" id="KW-0325">Glycoprotein</keyword>
<feature type="disulfide bond" evidence="17 21">
    <location>
        <begin position="336"/>
        <end position="354"/>
    </location>
</feature>
<dbReference type="Pfam" id="PF01401">
    <property type="entry name" value="Peptidase_M2"/>
    <property type="match status" value="1"/>
</dbReference>
<dbReference type="PANTHER" id="PTHR10514:SF27">
    <property type="entry name" value="ANGIOTENSIN-CONVERTING ENZYME"/>
    <property type="match status" value="1"/>
</dbReference>
<comment type="similarity">
    <text evidence="1 21 22">Belongs to the peptidase M2 family.</text>
</comment>
<dbReference type="PRINTS" id="PR00791">
    <property type="entry name" value="PEPDIPTASEA"/>
</dbReference>
<evidence type="ECO:0000256" key="15">
    <source>
        <dbReference type="PIRSR" id="PIRSR601548-2"/>
    </source>
</evidence>
<evidence type="ECO:0000256" key="2">
    <source>
        <dbReference type="ARBA" id="ARBA00022645"/>
    </source>
</evidence>
<accession>A0AAN8JW12</accession>
<dbReference type="AlphaFoldDB" id="A0AAN8JW12"/>
<feature type="disulfide bond" evidence="17">
    <location>
        <begin position="522"/>
        <end position="534"/>
    </location>
</feature>
<feature type="binding site" evidence="15">
    <location>
        <position position="506"/>
    </location>
    <ligand>
        <name>chloride</name>
        <dbReference type="ChEBI" id="CHEBI:17996"/>
        <label>1</label>
    </ligand>
</feature>
<keyword evidence="4 16" id="KW-0479">Metal-binding</keyword>
<evidence type="ECO:0000256" key="6">
    <source>
        <dbReference type="ARBA" id="ARBA00022801"/>
    </source>
</evidence>
<evidence type="ECO:0000256" key="13">
    <source>
        <dbReference type="PIRSR" id="PIRSR601548-1"/>
    </source>
</evidence>
<evidence type="ECO:0000256" key="22">
    <source>
        <dbReference type="RuleBase" id="RU361144"/>
    </source>
</evidence>
<evidence type="ECO:0000256" key="23">
    <source>
        <dbReference type="SAM" id="SignalP"/>
    </source>
</evidence>
<evidence type="ECO:0000256" key="21">
    <source>
        <dbReference type="PROSITE-ProRule" id="PRU01355"/>
    </source>
</evidence>
<sequence>MEMKCVLVFLLLTTTSVLCDLITDEEAAKQFADDVNIKAEEVNFRYVSAAWTYNTNITQENQEAMVAESLRLAEFDQEVAHNASAFFWTNFTDTNLRRIFSRLVDIGTAAMPDTEKLERLNHIQSEMRTIYSTGEVCLSESECLPLDPDLTRLFAESRDYDRLLAAWQGWRDVSGKKMKDLYEEFVALSNEAILANGYEDTGAYWRSWYDTPTFEEDLVDLFETLKPLYVNLHAYTRKKLRELYGADKFPSTGQIPAHLLGNMWAQTWNNLYDVLEPYQNKDSIDVTPEMIRQNFTAIKMFEVSDEFFESLGMIKMPDSFWNYSMLSKPDDRDVVCHASAWDFYNRQDFRVKQCTEITMEDLITVHHEMGHIEYFLQYKDQPVVYRGGANPGFHEAVGDVISLSVQTPEHLEKIGLIQNVTNDNEADINFLMRMALQKIAFLPFGYLIDQWRWSVFSGETPKDKYNEKWWDLRCKYQGVSPPVTRTEEDFDPAAKFHIPNNTPYIRYFVSFVIQFQFHRALCNASEQSGPLHHCDIYRNQLAGTKLSDMLKLGSSLPWPEAMMMVSGEDKMNGTALMEYFQPLTEWLQEQNGNDIGWEDACPKPDTKDPSSSNMNVISLPLFMAAVLYSLLKIRN</sequence>
<proteinExistence type="inferred from homology"/>
<evidence type="ECO:0000256" key="10">
    <source>
        <dbReference type="ARBA" id="ARBA00023180"/>
    </source>
</evidence>
<comment type="cofactor">
    <cofactor evidence="22">
        <name>Zn(2+)</name>
        <dbReference type="ChEBI" id="CHEBI:29105"/>
    </cofactor>
    <text evidence="22">Binds 1 zinc ion per subunit.</text>
</comment>
<keyword evidence="25" id="KW-1185">Reference proteome</keyword>
<feature type="active site" description="Proton donor 1" evidence="13">
    <location>
        <position position="497"/>
    </location>
</feature>
<evidence type="ECO:0000256" key="8">
    <source>
        <dbReference type="ARBA" id="ARBA00023049"/>
    </source>
</evidence>
<comment type="caution">
    <text evidence="21">Lacks conserved residue(s) required for the propagation of feature annotation.</text>
</comment>
<feature type="binding site" evidence="16">
    <location>
        <position position="367"/>
    </location>
    <ligand>
        <name>Zn(2+)</name>
        <dbReference type="ChEBI" id="CHEBI:29105"/>
        <label>1</label>
        <note>catalytic</note>
    </ligand>
</feature>
<evidence type="ECO:0000256" key="7">
    <source>
        <dbReference type="ARBA" id="ARBA00022833"/>
    </source>
</evidence>
<dbReference type="Proteomes" id="UP001347796">
    <property type="component" value="Unassembled WGS sequence"/>
</dbReference>
<feature type="binding site" evidence="20">
    <location>
        <position position="395"/>
    </location>
    <ligand>
        <name>Zn(2+)</name>
        <dbReference type="ChEBI" id="CHEBI:29105"/>
        <label>2</label>
        <note>catalytic</note>
    </ligand>
</feature>
<feature type="active site" description="Proton donor 2" evidence="19">
    <location>
        <position position="497"/>
    </location>
</feature>
<feature type="active site" description="Proton acceptor 2" evidence="19">
    <location>
        <position position="368"/>
    </location>
</feature>
<dbReference type="InterPro" id="IPR001548">
    <property type="entry name" value="Peptidase_M2"/>
</dbReference>
<evidence type="ECO:0000256" key="11">
    <source>
        <dbReference type="ARBA" id="ARBA00036868"/>
    </source>
</evidence>
<keyword evidence="2 22" id="KW-0121">Carboxypeptidase</keyword>
<evidence type="ECO:0000256" key="4">
    <source>
        <dbReference type="ARBA" id="ARBA00022723"/>
    </source>
</evidence>
<evidence type="ECO:0000256" key="17">
    <source>
        <dbReference type="PIRSR" id="PIRSR601548-4"/>
    </source>
</evidence>
<keyword evidence="8 22" id="KW-0482">Metalloprotease</keyword>
<evidence type="ECO:0000313" key="24">
    <source>
        <dbReference type="EMBL" id="KAK6183474.1"/>
    </source>
</evidence>
<dbReference type="GO" id="GO:0006508">
    <property type="term" value="P:proteolysis"/>
    <property type="evidence" value="ECO:0007669"/>
    <property type="project" value="UniProtKB-KW"/>
</dbReference>
<feature type="binding site" evidence="20">
    <location>
        <position position="367"/>
    </location>
    <ligand>
        <name>Zn(2+)</name>
        <dbReference type="ChEBI" id="CHEBI:29105"/>
        <label>2</label>
        <note>catalytic</note>
    </ligand>
</feature>
<feature type="glycosylation site" description="N-linked (GlcNAc...) asparagine" evidence="14">
    <location>
        <position position="56"/>
    </location>
</feature>
<evidence type="ECO:0000256" key="14">
    <source>
        <dbReference type="PIRSR" id="PIRSR601548-10"/>
    </source>
</evidence>
<feature type="binding site" evidence="15">
    <location>
        <position position="209"/>
    </location>
    <ligand>
        <name>chloride</name>
        <dbReference type="ChEBI" id="CHEBI:17996"/>
        <label>1</label>
    </ligand>
</feature>
<keyword evidence="7 16" id="KW-0862">Zinc</keyword>
<evidence type="ECO:0000256" key="19">
    <source>
        <dbReference type="PIRSR" id="PIRSR601548-6"/>
    </source>
</evidence>
<gene>
    <name evidence="24" type="ORF">SNE40_010950</name>
</gene>
<evidence type="ECO:0000313" key="25">
    <source>
        <dbReference type="Proteomes" id="UP001347796"/>
    </source>
</evidence>
<evidence type="ECO:0000256" key="18">
    <source>
        <dbReference type="PIRSR" id="PIRSR601548-5"/>
    </source>
</evidence>
<feature type="active site" description="Proton acceptor 1" evidence="13">
    <location>
        <position position="368"/>
    </location>
</feature>
<feature type="glycosylation site" description="N-linked (GlcNAc...) asparagine; partial" evidence="14">
    <location>
        <position position="322"/>
    </location>
</feature>
<dbReference type="GO" id="GO:0008241">
    <property type="term" value="F:peptidyl-dipeptidase activity"/>
    <property type="evidence" value="ECO:0007669"/>
    <property type="project" value="UniProtKB-EC"/>
</dbReference>
<dbReference type="EMBL" id="JAZGQO010000007">
    <property type="protein sequence ID" value="KAK6183474.1"/>
    <property type="molecule type" value="Genomic_DNA"/>
</dbReference>
<dbReference type="SUPFAM" id="SSF55486">
    <property type="entry name" value="Metalloproteases ('zincins'), catalytic domain"/>
    <property type="match status" value="1"/>
</dbReference>
<evidence type="ECO:0000256" key="20">
    <source>
        <dbReference type="PIRSR" id="PIRSR601548-8"/>
    </source>
</evidence>
<keyword evidence="9 17" id="KW-1015">Disulfide bond</keyword>
<dbReference type="PROSITE" id="PS52011">
    <property type="entry name" value="PEPTIDASE_M2"/>
    <property type="match status" value="1"/>
</dbReference>
<feature type="chain" id="PRO_5043033060" description="Angiotensin-converting enzyme" evidence="23">
    <location>
        <begin position="20"/>
        <end position="635"/>
    </location>
</feature>
<dbReference type="CDD" id="cd06461">
    <property type="entry name" value="M2_ACE"/>
    <property type="match status" value="1"/>
</dbReference>
<evidence type="ECO:0000256" key="5">
    <source>
        <dbReference type="ARBA" id="ARBA00022729"/>
    </source>
</evidence>
<keyword evidence="6 22" id="KW-0378">Hydrolase</keyword>
<feature type="glycosylation site" description="N-linked (GlcNAc...) asparagine" evidence="18">
    <location>
        <position position="90"/>
    </location>
</feature>
<dbReference type="GO" id="GO:0004180">
    <property type="term" value="F:carboxypeptidase activity"/>
    <property type="evidence" value="ECO:0007669"/>
    <property type="project" value="UniProtKB-KW"/>
</dbReference>
<name>A0AAN8JW12_PATCE</name>
<evidence type="ECO:0000256" key="3">
    <source>
        <dbReference type="ARBA" id="ARBA00022670"/>
    </source>
</evidence>
<dbReference type="EC" id="3.4.-.-" evidence="22"/>
<dbReference type="PANTHER" id="PTHR10514">
    <property type="entry name" value="ANGIOTENSIN-CONVERTING ENZYME"/>
    <property type="match status" value="1"/>
</dbReference>
<organism evidence="24 25">
    <name type="scientific">Patella caerulea</name>
    <name type="common">Rayed Mediterranean limpet</name>
    <dbReference type="NCBI Taxonomy" id="87958"/>
    <lineage>
        <taxon>Eukaryota</taxon>
        <taxon>Metazoa</taxon>
        <taxon>Spiralia</taxon>
        <taxon>Lophotrochozoa</taxon>
        <taxon>Mollusca</taxon>
        <taxon>Gastropoda</taxon>
        <taxon>Patellogastropoda</taxon>
        <taxon>Patelloidea</taxon>
        <taxon>Patellidae</taxon>
        <taxon>Patella</taxon>
    </lineage>
</organism>
<evidence type="ECO:0000256" key="12">
    <source>
        <dbReference type="ARBA" id="ARBA00039858"/>
    </source>
</evidence>
<feature type="disulfide bond" evidence="17">
    <location>
        <begin position="137"/>
        <end position="143"/>
    </location>
</feature>
<comment type="caution">
    <text evidence="24">The sequence shown here is derived from an EMBL/GenBank/DDBJ whole genome shotgun (WGS) entry which is preliminary data.</text>
</comment>
<comment type="catalytic activity">
    <reaction evidence="11">
        <text>Release of a C-terminal dipeptide, oligopeptide-|-Xaa-Yaa, when Xaa is not Pro, and Yaa is neither Asp nor Glu. Thus, conversion of angiotensin I to angiotensin II, with increase in vasoconstrictor activity, but no action on angiotensin II.</text>
        <dbReference type="EC" id="3.4.15.1"/>
    </reaction>
</comment>
<evidence type="ECO:0000256" key="16">
    <source>
        <dbReference type="PIRSR" id="PIRSR601548-3"/>
    </source>
</evidence>
<feature type="signal peptide" evidence="23">
    <location>
        <begin position="1"/>
        <end position="19"/>
    </location>
</feature>
<protein>
    <recommendedName>
        <fullName evidence="12 22">Angiotensin-converting enzyme</fullName>
        <ecNumber evidence="22">3.4.-.-</ecNumber>
    </recommendedName>
</protein>
<dbReference type="FunFam" id="1.10.1370.30:FF:000004">
    <property type="entry name" value="Angiotensin-converting enzyme"/>
    <property type="match status" value="1"/>
</dbReference>
<feature type="binding site" evidence="16">
    <location>
        <position position="395"/>
    </location>
    <ligand>
        <name>Zn(2+)</name>
        <dbReference type="ChEBI" id="CHEBI:29105"/>
        <label>1</label>
        <note>catalytic</note>
    </ligand>
</feature>
<feature type="binding site" evidence="16">
    <location>
        <position position="371"/>
    </location>
    <ligand>
        <name>Zn(2+)</name>
        <dbReference type="ChEBI" id="CHEBI:29105"/>
        <label>1</label>
        <note>catalytic</note>
    </ligand>
</feature>
<evidence type="ECO:0000256" key="9">
    <source>
        <dbReference type="ARBA" id="ARBA00023157"/>
    </source>
</evidence>
<keyword evidence="5 23" id="KW-0732">Signal</keyword>
<reference evidence="24 25" key="1">
    <citation type="submission" date="2024-01" db="EMBL/GenBank/DDBJ databases">
        <title>The genome of the rayed Mediterranean limpet Patella caerulea (Linnaeus, 1758).</title>
        <authorList>
            <person name="Anh-Thu Weber A."/>
            <person name="Halstead-Nussloch G."/>
        </authorList>
    </citation>
    <scope>NUCLEOTIDE SEQUENCE [LARGE SCALE GENOMIC DNA]</scope>
    <source>
        <strain evidence="24">AATW-2023a</strain>
        <tissue evidence="24">Whole specimen</tissue>
    </source>
</reference>
<keyword evidence="3 22" id="KW-0645">Protease</keyword>
<feature type="binding site" evidence="20">
    <location>
        <position position="371"/>
    </location>
    <ligand>
        <name>Zn(2+)</name>
        <dbReference type="ChEBI" id="CHEBI:29105"/>
        <label>2</label>
        <note>catalytic</note>
    </ligand>
</feature>
<dbReference type="GO" id="GO:0046872">
    <property type="term" value="F:metal ion binding"/>
    <property type="evidence" value="ECO:0007669"/>
    <property type="project" value="UniProtKB-KW"/>
</dbReference>